<gene>
    <name evidence="1" type="ORF">SPARVUS_LOCUS6461730</name>
</gene>
<reference evidence="1" key="1">
    <citation type="submission" date="2023-05" db="EMBL/GenBank/DDBJ databases">
        <authorList>
            <person name="Stuckert A."/>
        </authorList>
    </citation>
    <scope>NUCLEOTIDE SEQUENCE</scope>
</reference>
<dbReference type="Proteomes" id="UP001162483">
    <property type="component" value="Unassembled WGS sequence"/>
</dbReference>
<name>A0ABN9D2Z1_9NEOB</name>
<sequence length="57" mass="5829">VAVCCRGPCPVVGCRLLPLPSGRLPPVARVQSGGEIATCRCPNSLQSALSIVSVNLL</sequence>
<organism evidence="1 2">
    <name type="scientific">Staurois parvus</name>
    <dbReference type="NCBI Taxonomy" id="386267"/>
    <lineage>
        <taxon>Eukaryota</taxon>
        <taxon>Metazoa</taxon>
        <taxon>Chordata</taxon>
        <taxon>Craniata</taxon>
        <taxon>Vertebrata</taxon>
        <taxon>Euteleostomi</taxon>
        <taxon>Amphibia</taxon>
        <taxon>Batrachia</taxon>
        <taxon>Anura</taxon>
        <taxon>Neobatrachia</taxon>
        <taxon>Ranoidea</taxon>
        <taxon>Ranidae</taxon>
        <taxon>Staurois</taxon>
    </lineage>
</organism>
<feature type="non-terminal residue" evidence="1">
    <location>
        <position position="1"/>
    </location>
</feature>
<protein>
    <submittedName>
        <fullName evidence="1">Uncharacterized protein</fullName>
    </submittedName>
</protein>
<evidence type="ECO:0000313" key="2">
    <source>
        <dbReference type="Proteomes" id="UP001162483"/>
    </source>
</evidence>
<evidence type="ECO:0000313" key="1">
    <source>
        <dbReference type="EMBL" id="CAI9566875.1"/>
    </source>
</evidence>
<accession>A0ABN9D2Z1</accession>
<proteinExistence type="predicted"/>
<keyword evidence="2" id="KW-1185">Reference proteome</keyword>
<feature type="non-terminal residue" evidence="1">
    <location>
        <position position="57"/>
    </location>
</feature>
<comment type="caution">
    <text evidence="1">The sequence shown here is derived from an EMBL/GenBank/DDBJ whole genome shotgun (WGS) entry which is preliminary data.</text>
</comment>
<dbReference type="EMBL" id="CATNWA010014072">
    <property type="protein sequence ID" value="CAI9566875.1"/>
    <property type="molecule type" value="Genomic_DNA"/>
</dbReference>